<reference evidence="14" key="1">
    <citation type="submission" date="2023-01" db="EMBL/GenBank/DDBJ databases">
        <title>Xenophilus mangrovi sp. nov., isolated from soil of Mangrove nature reserve.</title>
        <authorList>
            <person name="Xu S."/>
            <person name="Liu Z."/>
            <person name="Xu Y."/>
        </authorList>
    </citation>
    <scope>NUCLEOTIDE SEQUENCE</scope>
    <source>
        <strain evidence="14">YW8</strain>
    </source>
</reference>
<evidence type="ECO:0000256" key="12">
    <source>
        <dbReference type="PROSITE-ProRule" id="PRU00182"/>
    </source>
</evidence>
<evidence type="ECO:0000256" key="6">
    <source>
        <dbReference type="ARBA" id="ARBA00039989"/>
    </source>
</evidence>
<keyword evidence="15" id="KW-1185">Reference proteome</keyword>
<evidence type="ECO:0000256" key="3">
    <source>
        <dbReference type="ARBA" id="ARBA00036390"/>
    </source>
</evidence>
<dbReference type="NCBIfam" id="TIGR00093">
    <property type="entry name" value="pseudouridine synthase"/>
    <property type="match status" value="1"/>
</dbReference>
<dbReference type="Pfam" id="PF01479">
    <property type="entry name" value="S4"/>
    <property type="match status" value="1"/>
</dbReference>
<name>A0AAE3NA76_9BURK</name>
<dbReference type="Proteomes" id="UP001212602">
    <property type="component" value="Unassembled WGS sequence"/>
</dbReference>
<comment type="caution">
    <text evidence="14">The sequence shown here is derived from an EMBL/GenBank/DDBJ whole genome shotgun (WGS) entry which is preliminary data.</text>
</comment>
<dbReference type="Pfam" id="PF00849">
    <property type="entry name" value="PseudoU_synth_2"/>
    <property type="match status" value="1"/>
</dbReference>
<evidence type="ECO:0000256" key="5">
    <source>
        <dbReference type="ARBA" id="ARBA00038922"/>
    </source>
</evidence>
<evidence type="ECO:0000256" key="2">
    <source>
        <dbReference type="ARBA" id="ARBA00023235"/>
    </source>
</evidence>
<accession>A0AAE3NA76</accession>
<keyword evidence="12" id="KW-0694">RNA-binding</keyword>
<dbReference type="InterPro" id="IPR002942">
    <property type="entry name" value="S4_RNA-bd"/>
</dbReference>
<dbReference type="Gene3D" id="3.30.2350.10">
    <property type="entry name" value="Pseudouridine synthase"/>
    <property type="match status" value="1"/>
</dbReference>
<evidence type="ECO:0000259" key="13">
    <source>
        <dbReference type="SMART" id="SM00363"/>
    </source>
</evidence>
<dbReference type="SUPFAM" id="SSF55174">
    <property type="entry name" value="Alpha-L RNA-binding motif"/>
    <property type="match status" value="1"/>
</dbReference>
<evidence type="ECO:0000256" key="8">
    <source>
        <dbReference type="ARBA" id="ARBA00041697"/>
    </source>
</evidence>
<proteinExistence type="inferred from homology"/>
<dbReference type="InterPro" id="IPR036986">
    <property type="entry name" value="S4_RNA-bd_sf"/>
</dbReference>
<dbReference type="FunFam" id="3.10.290.10:FF:000003">
    <property type="entry name" value="Pseudouridine synthase"/>
    <property type="match status" value="1"/>
</dbReference>
<evidence type="ECO:0000256" key="4">
    <source>
        <dbReference type="ARBA" id="ARBA00036535"/>
    </source>
</evidence>
<dbReference type="AlphaFoldDB" id="A0AAE3NA76"/>
<dbReference type="GO" id="GO:0000455">
    <property type="term" value="P:enzyme-directed rRNA pseudouridine synthesis"/>
    <property type="evidence" value="ECO:0007669"/>
    <property type="project" value="UniProtKB-ARBA"/>
</dbReference>
<comment type="similarity">
    <text evidence="1">Belongs to the pseudouridine synthase RsuA family.</text>
</comment>
<dbReference type="InterPro" id="IPR000748">
    <property type="entry name" value="PsdUridine_synth_RsuA/RluB/E/F"/>
</dbReference>
<dbReference type="EC" id="5.4.99.21" evidence="5"/>
<dbReference type="RefSeq" id="WP_271428896.1">
    <property type="nucleotide sequence ID" value="NZ_JAQIPB010000007.1"/>
</dbReference>
<dbReference type="SUPFAM" id="SSF55120">
    <property type="entry name" value="Pseudouridine synthase"/>
    <property type="match status" value="1"/>
</dbReference>
<evidence type="ECO:0000256" key="9">
    <source>
        <dbReference type="ARBA" id="ARBA00042843"/>
    </source>
</evidence>
<dbReference type="InterPro" id="IPR006145">
    <property type="entry name" value="PsdUridine_synth_RsuA/RluA"/>
</dbReference>
<evidence type="ECO:0000256" key="11">
    <source>
        <dbReference type="ARBA" id="ARBA00043147"/>
    </source>
</evidence>
<evidence type="ECO:0000313" key="14">
    <source>
        <dbReference type="EMBL" id="MDA7417653.1"/>
    </source>
</evidence>
<evidence type="ECO:0000256" key="10">
    <source>
        <dbReference type="ARBA" id="ARBA00042890"/>
    </source>
</evidence>
<evidence type="ECO:0000256" key="1">
    <source>
        <dbReference type="ARBA" id="ARBA00008348"/>
    </source>
</evidence>
<dbReference type="PANTHER" id="PTHR47683">
    <property type="entry name" value="PSEUDOURIDINE SYNTHASE FAMILY PROTEIN-RELATED"/>
    <property type="match status" value="1"/>
</dbReference>
<dbReference type="CDD" id="cd00165">
    <property type="entry name" value="S4"/>
    <property type="match status" value="1"/>
</dbReference>
<evidence type="ECO:0000313" key="15">
    <source>
        <dbReference type="Proteomes" id="UP001212602"/>
    </source>
</evidence>
<comment type="catalytic activity">
    <reaction evidence="3">
        <text>uridine(35) in tRNA(Tyr) = pseudouridine(35) in tRNA(Tyr)</text>
        <dbReference type="Rhea" id="RHEA:60556"/>
        <dbReference type="Rhea" id="RHEA-COMP:15607"/>
        <dbReference type="Rhea" id="RHEA-COMP:15608"/>
        <dbReference type="ChEBI" id="CHEBI:65314"/>
        <dbReference type="ChEBI" id="CHEBI:65315"/>
    </reaction>
</comment>
<keyword evidence="2" id="KW-0413">Isomerase</keyword>
<sequence length="259" mass="29194">MPTPAEPIRLNKRMAELGLCSRREADFWIEQGWVKVNGQVAAMGVKVTPADRVEVDRQAQGHQAQQVTILLHKPVGYVSGQAEDGHAPAVSLINPRTHWREDPSHQRFSPPQLRGLAPAGRLDIDSVGLLVLTQDGRVARQLIGEDSGVEKEYLVRVSCIHEGAERTADVQAVFPREQLARLRHGLSLDGQRLKPARVDWQNPEQLRFVLTEGKKRQIRRMCEQVGLKVVGLKRIRIGRVMLGNLPQGQWRYLGPQERF</sequence>
<feature type="domain" description="RNA-binding S4" evidence="13">
    <location>
        <begin position="8"/>
        <end position="62"/>
    </location>
</feature>
<dbReference type="EMBL" id="JAQIPB010000007">
    <property type="protein sequence ID" value="MDA7417653.1"/>
    <property type="molecule type" value="Genomic_DNA"/>
</dbReference>
<dbReference type="GO" id="GO:0003723">
    <property type="term" value="F:RNA binding"/>
    <property type="evidence" value="ECO:0007669"/>
    <property type="project" value="UniProtKB-KW"/>
</dbReference>
<dbReference type="PANTHER" id="PTHR47683:SF2">
    <property type="entry name" value="RNA-BINDING S4 DOMAIN-CONTAINING PROTEIN"/>
    <property type="match status" value="1"/>
</dbReference>
<dbReference type="SMART" id="SM00363">
    <property type="entry name" value="S4"/>
    <property type="match status" value="1"/>
</dbReference>
<dbReference type="PROSITE" id="PS50889">
    <property type="entry name" value="S4"/>
    <property type="match status" value="1"/>
</dbReference>
<dbReference type="InterPro" id="IPR050343">
    <property type="entry name" value="RsuA_PseudoU_synthase"/>
</dbReference>
<organism evidence="14 15">
    <name type="scientific">Xenophilus arseniciresistens</name>
    <dbReference type="NCBI Taxonomy" id="1283306"/>
    <lineage>
        <taxon>Bacteria</taxon>
        <taxon>Pseudomonadati</taxon>
        <taxon>Pseudomonadota</taxon>
        <taxon>Betaproteobacteria</taxon>
        <taxon>Burkholderiales</taxon>
        <taxon>Comamonadaceae</taxon>
        <taxon>Xenophilus</taxon>
    </lineage>
</organism>
<comment type="catalytic activity">
    <reaction evidence="4">
        <text>uridine(2604) in 23S rRNA = pseudouridine(2604) in 23S rRNA</text>
        <dbReference type="Rhea" id="RHEA:38875"/>
        <dbReference type="Rhea" id="RHEA-COMP:10093"/>
        <dbReference type="Rhea" id="RHEA-COMP:10094"/>
        <dbReference type="ChEBI" id="CHEBI:65314"/>
        <dbReference type="ChEBI" id="CHEBI:65315"/>
        <dbReference type="EC" id="5.4.99.21"/>
    </reaction>
</comment>
<dbReference type="GO" id="GO:0160138">
    <property type="term" value="F:23S rRNA pseudouridine(2604) synthase activity"/>
    <property type="evidence" value="ECO:0007669"/>
    <property type="project" value="UniProtKB-EC"/>
</dbReference>
<protein>
    <recommendedName>
        <fullName evidence="6">Dual-specificity RNA pseudouridine synthase RluF</fullName>
        <ecNumber evidence="5">5.4.99.21</ecNumber>
    </recommendedName>
    <alternativeName>
        <fullName evidence="8">23S rRNA pseudouridine(2604) synthase</fullName>
    </alternativeName>
    <alternativeName>
        <fullName evidence="10">Ribosomal large subunit pseudouridine synthase F</fullName>
    </alternativeName>
    <alternativeName>
        <fullName evidence="9">rRNA pseudouridylate synthase F</fullName>
    </alternativeName>
    <alternativeName>
        <fullName evidence="11">rRNA-uridine isomerase F</fullName>
    </alternativeName>
    <alternativeName>
        <fullName evidence="7">tRNA(Tyr) pseudouridine(35) synthase</fullName>
    </alternativeName>
</protein>
<dbReference type="Gene3D" id="3.10.290.10">
    <property type="entry name" value="RNA-binding S4 domain"/>
    <property type="match status" value="1"/>
</dbReference>
<dbReference type="InterPro" id="IPR020103">
    <property type="entry name" value="PsdUridine_synth_cat_dom_sf"/>
</dbReference>
<gene>
    <name evidence="14" type="ORF">PGB34_14920</name>
</gene>
<evidence type="ECO:0000256" key="7">
    <source>
        <dbReference type="ARBA" id="ARBA00041420"/>
    </source>
</evidence>